<name>A0AAV5LJ63_9ROSI</name>
<sequence length="151" mass="15900">MGMELALVCHALKYNFVQSLTSSPQGKERLDWIAAAHHCHCRCPLPATAHCHCHCHCSLLSHLLLLTTEGLVGVAAVQLTAQKLPEVAYCLLLPIACCCHCLPLLTAQSFAAAHCLGVAEVAVVLLTTQQLLGVACCCSLLCLAGVPAGAY</sequence>
<gene>
    <name evidence="1" type="ORF">SLEP1_g45504</name>
</gene>
<organism evidence="1 2">
    <name type="scientific">Rubroshorea leprosula</name>
    <dbReference type="NCBI Taxonomy" id="152421"/>
    <lineage>
        <taxon>Eukaryota</taxon>
        <taxon>Viridiplantae</taxon>
        <taxon>Streptophyta</taxon>
        <taxon>Embryophyta</taxon>
        <taxon>Tracheophyta</taxon>
        <taxon>Spermatophyta</taxon>
        <taxon>Magnoliopsida</taxon>
        <taxon>eudicotyledons</taxon>
        <taxon>Gunneridae</taxon>
        <taxon>Pentapetalae</taxon>
        <taxon>rosids</taxon>
        <taxon>malvids</taxon>
        <taxon>Malvales</taxon>
        <taxon>Dipterocarpaceae</taxon>
        <taxon>Rubroshorea</taxon>
    </lineage>
</organism>
<dbReference type="Proteomes" id="UP001054252">
    <property type="component" value="Unassembled WGS sequence"/>
</dbReference>
<keyword evidence="2" id="KW-1185">Reference proteome</keyword>
<comment type="caution">
    <text evidence="1">The sequence shown here is derived from an EMBL/GenBank/DDBJ whole genome shotgun (WGS) entry which is preliminary data.</text>
</comment>
<accession>A0AAV5LJ63</accession>
<reference evidence="1 2" key="1">
    <citation type="journal article" date="2021" name="Commun. Biol.">
        <title>The genome of Shorea leprosula (Dipterocarpaceae) highlights the ecological relevance of drought in aseasonal tropical rainforests.</title>
        <authorList>
            <person name="Ng K.K.S."/>
            <person name="Kobayashi M.J."/>
            <person name="Fawcett J.A."/>
            <person name="Hatakeyama M."/>
            <person name="Paape T."/>
            <person name="Ng C.H."/>
            <person name="Ang C.C."/>
            <person name="Tnah L.H."/>
            <person name="Lee C.T."/>
            <person name="Nishiyama T."/>
            <person name="Sese J."/>
            <person name="O'Brien M.J."/>
            <person name="Copetti D."/>
            <person name="Mohd Noor M.I."/>
            <person name="Ong R.C."/>
            <person name="Putra M."/>
            <person name="Sireger I.Z."/>
            <person name="Indrioko S."/>
            <person name="Kosugi Y."/>
            <person name="Izuno A."/>
            <person name="Isagi Y."/>
            <person name="Lee S.L."/>
            <person name="Shimizu K.K."/>
        </authorList>
    </citation>
    <scope>NUCLEOTIDE SEQUENCE [LARGE SCALE GENOMIC DNA]</scope>
    <source>
        <strain evidence="1">214</strain>
    </source>
</reference>
<dbReference type="AlphaFoldDB" id="A0AAV5LJ63"/>
<evidence type="ECO:0000313" key="2">
    <source>
        <dbReference type="Proteomes" id="UP001054252"/>
    </source>
</evidence>
<dbReference type="EMBL" id="BPVZ01000122">
    <property type="protein sequence ID" value="GKV37478.1"/>
    <property type="molecule type" value="Genomic_DNA"/>
</dbReference>
<proteinExistence type="predicted"/>
<protein>
    <submittedName>
        <fullName evidence="1">Uncharacterized protein</fullName>
    </submittedName>
</protein>
<evidence type="ECO:0000313" key="1">
    <source>
        <dbReference type="EMBL" id="GKV37478.1"/>
    </source>
</evidence>